<evidence type="ECO:0000313" key="3">
    <source>
        <dbReference type="Proteomes" id="UP000838763"/>
    </source>
</evidence>
<gene>
    <name evidence="2" type="ORF">PPNO1_LOCUS5000</name>
</gene>
<organism evidence="2 3">
    <name type="scientific">Parascedosporium putredinis</name>
    <dbReference type="NCBI Taxonomy" id="1442378"/>
    <lineage>
        <taxon>Eukaryota</taxon>
        <taxon>Fungi</taxon>
        <taxon>Dikarya</taxon>
        <taxon>Ascomycota</taxon>
        <taxon>Pezizomycotina</taxon>
        <taxon>Sordariomycetes</taxon>
        <taxon>Hypocreomycetidae</taxon>
        <taxon>Microascales</taxon>
        <taxon>Microascaceae</taxon>
        <taxon>Parascedosporium</taxon>
    </lineage>
</organism>
<reference evidence="2" key="1">
    <citation type="submission" date="2022-11" db="EMBL/GenBank/DDBJ databases">
        <authorList>
            <person name="Scott C."/>
            <person name="Bruce N."/>
        </authorList>
    </citation>
    <scope>NUCLEOTIDE SEQUENCE</scope>
</reference>
<dbReference type="Proteomes" id="UP000838763">
    <property type="component" value="Unassembled WGS sequence"/>
</dbReference>
<dbReference type="GO" id="GO:0005758">
    <property type="term" value="C:mitochondrial intermembrane space"/>
    <property type="evidence" value="ECO:0007669"/>
    <property type="project" value="InterPro"/>
</dbReference>
<dbReference type="PANTHER" id="PTHR11158">
    <property type="entry name" value="MSF1/PX19 RELATED"/>
    <property type="match status" value="1"/>
</dbReference>
<protein>
    <recommendedName>
        <fullName evidence="1">PRELI/MSF1 domain-containing protein</fullName>
    </recommendedName>
</protein>
<dbReference type="AlphaFoldDB" id="A0A9P1M9J9"/>
<comment type="caution">
    <text evidence="2">The sequence shown here is derived from an EMBL/GenBank/DDBJ whole genome shotgun (WGS) entry which is preliminary data.</text>
</comment>
<dbReference type="InterPro" id="IPR037365">
    <property type="entry name" value="Slowmo/Ups"/>
</dbReference>
<dbReference type="EMBL" id="CALLCH030000012">
    <property type="protein sequence ID" value="CAI4215287.1"/>
    <property type="molecule type" value="Genomic_DNA"/>
</dbReference>
<evidence type="ECO:0000259" key="1">
    <source>
        <dbReference type="PROSITE" id="PS50904"/>
    </source>
</evidence>
<dbReference type="Pfam" id="PF04707">
    <property type="entry name" value="PRELI"/>
    <property type="match status" value="1"/>
</dbReference>
<evidence type="ECO:0000313" key="2">
    <source>
        <dbReference type="EMBL" id="CAI4215287.1"/>
    </source>
</evidence>
<keyword evidence="3" id="KW-1185">Reference proteome</keyword>
<name>A0A9P1M9J9_9PEZI</name>
<feature type="domain" description="PRELI/MSF1" evidence="1">
    <location>
        <begin position="1"/>
        <end position="195"/>
    </location>
</feature>
<proteinExistence type="predicted"/>
<dbReference type="OrthoDB" id="341300at2759"/>
<dbReference type="PROSITE" id="PS50904">
    <property type="entry name" value="PRELI_MSF1"/>
    <property type="match status" value="1"/>
</dbReference>
<accession>A0A9P1M9J9</accession>
<dbReference type="InterPro" id="IPR006797">
    <property type="entry name" value="PRELI/MSF1_dom"/>
</dbReference>
<sequence length="211" mass="23648">MVLYHTATNTYAHPFPAVTLAYFLRYSSPTINPFAGHVLSTDTISSEVDSKTGRLHMTRIHLKKSRMPSAIFKLLPAGVTGGKSAEKASYILETSVVDIREGWMRTESRNLNFAGVLSVIEQQTYKIPDASRAPTKIGSESSTEDVREDRWLSGWMGRRIRGSIEKMASTKTVDQLGKSREGMRVVLETIRHSGVMGVLEMVRRERQTRMA</sequence>